<reference evidence="5" key="1">
    <citation type="journal article" date="2017" name="Genome Biol.">
        <title>Comparative genomics reveals high biological diversity and specific adaptations in the industrially and medically important fungal genus Aspergillus.</title>
        <authorList>
            <person name="de Vries R.P."/>
            <person name="Riley R."/>
            <person name="Wiebenga A."/>
            <person name="Aguilar-Osorio G."/>
            <person name="Amillis S."/>
            <person name="Uchima C.A."/>
            <person name="Anderluh G."/>
            <person name="Asadollahi M."/>
            <person name="Askin M."/>
            <person name="Barry K."/>
            <person name="Battaglia E."/>
            <person name="Bayram O."/>
            <person name="Benocci T."/>
            <person name="Braus-Stromeyer S.A."/>
            <person name="Caldana C."/>
            <person name="Canovas D."/>
            <person name="Cerqueira G.C."/>
            <person name="Chen F."/>
            <person name="Chen W."/>
            <person name="Choi C."/>
            <person name="Clum A."/>
            <person name="Dos Santos R.A."/>
            <person name="Damasio A.R."/>
            <person name="Diallinas G."/>
            <person name="Emri T."/>
            <person name="Fekete E."/>
            <person name="Flipphi M."/>
            <person name="Freyberg S."/>
            <person name="Gallo A."/>
            <person name="Gournas C."/>
            <person name="Habgood R."/>
            <person name="Hainaut M."/>
            <person name="Harispe M.L."/>
            <person name="Henrissat B."/>
            <person name="Hilden K.S."/>
            <person name="Hope R."/>
            <person name="Hossain A."/>
            <person name="Karabika E."/>
            <person name="Karaffa L."/>
            <person name="Karanyi Z."/>
            <person name="Krasevec N."/>
            <person name="Kuo A."/>
            <person name="Kusch H."/>
            <person name="LaButti K."/>
            <person name="Lagendijk E.L."/>
            <person name="Lapidus A."/>
            <person name="Levasseur A."/>
            <person name="Lindquist E."/>
            <person name="Lipzen A."/>
            <person name="Logrieco A.F."/>
            <person name="MacCabe A."/>
            <person name="Maekelae M.R."/>
            <person name="Malavazi I."/>
            <person name="Melin P."/>
            <person name="Meyer V."/>
            <person name="Mielnichuk N."/>
            <person name="Miskei M."/>
            <person name="Molnar A.P."/>
            <person name="Mule G."/>
            <person name="Ngan C.Y."/>
            <person name="Orejas M."/>
            <person name="Orosz E."/>
            <person name="Ouedraogo J.P."/>
            <person name="Overkamp K.M."/>
            <person name="Park H.-S."/>
            <person name="Perrone G."/>
            <person name="Piumi F."/>
            <person name="Punt P.J."/>
            <person name="Ram A.F."/>
            <person name="Ramon A."/>
            <person name="Rauscher S."/>
            <person name="Record E."/>
            <person name="Riano-Pachon D.M."/>
            <person name="Robert V."/>
            <person name="Roehrig J."/>
            <person name="Ruller R."/>
            <person name="Salamov A."/>
            <person name="Salih N.S."/>
            <person name="Samson R.A."/>
            <person name="Sandor E."/>
            <person name="Sanguinetti M."/>
            <person name="Schuetze T."/>
            <person name="Sepcic K."/>
            <person name="Shelest E."/>
            <person name="Sherlock G."/>
            <person name="Sophianopoulou V."/>
            <person name="Squina F.M."/>
            <person name="Sun H."/>
            <person name="Susca A."/>
            <person name="Todd R.B."/>
            <person name="Tsang A."/>
            <person name="Unkles S.E."/>
            <person name="van de Wiele N."/>
            <person name="van Rossen-Uffink D."/>
            <person name="Oliveira J.V."/>
            <person name="Vesth T.C."/>
            <person name="Visser J."/>
            <person name="Yu J.-H."/>
            <person name="Zhou M."/>
            <person name="Andersen M.R."/>
            <person name="Archer D.B."/>
            <person name="Baker S.E."/>
            <person name="Benoit I."/>
            <person name="Brakhage A.A."/>
            <person name="Braus G.H."/>
            <person name="Fischer R."/>
            <person name="Frisvad J.C."/>
            <person name="Goldman G.H."/>
            <person name="Houbraken J."/>
            <person name="Oakley B."/>
            <person name="Pocsi I."/>
            <person name="Scazzocchio C."/>
            <person name="Seiboth B."/>
            <person name="vanKuyk P.A."/>
            <person name="Wortman J."/>
            <person name="Dyer P.S."/>
            <person name="Grigoriev I.V."/>
        </authorList>
    </citation>
    <scope>NUCLEOTIDE SEQUENCE [LARGE SCALE GENOMIC DNA]</scope>
    <source>
        <strain evidence="5">CBS 593.65</strain>
    </source>
</reference>
<evidence type="ECO:0000313" key="4">
    <source>
        <dbReference type="EMBL" id="OJJ59038.1"/>
    </source>
</evidence>
<dbReference type="Proteomes" id="UP000184356">
    <property type="component" value="Unassembled WGS sequence"/>
</dbReference>
<dbReference type="GeneID" id="63765571"/>
<organism evidence="4 5">
    <name type="scientific">Aspergillus sydowii CBS 593.65</name>
    <dbReference type="NCBI Taxonomy" id="1036612"/>
    <lineage>
        <taxon>Eukaryota</taxon>
        <taxon>Fungi</taxon>
        <taxon>Dikarya</taxon>
        <taxon>Ascomycota</taxon>
        <taxon>Pezizomycotina</taxon>
        <taxon>Eurotiomycetes</taxon>
        <taxon>Eurotiomycetidae</taxon>
        <taxon>Eurotiales</taxon>
        <taxon>Aspergillaceae</taxon>
        <taxon>Aspergillus</taxon>
        <taxon>Aspergillus subgen. Nidulantes</taxon>
    </lineage>
</organism>
<dbReference type="InterPro" id="IPR056634">
    <property type="entry name" value="DUF7732"/>
</dbReference>
<dbReference type="PANTHER" id="PTHR42091">
    <property type="entry name" value="CONSERVED GLYCINE-RICH PROTEIN (AFU_ORTHOLOGUE AFUA_7G02440)"/>
    <property type="match status" value="1"/>
</dbReference>
<accession>A0A1L9THY6</accession>
<feature type="chain" id="PRO_5012544262" description="DUF7732 domain-containing protein" evidence="2">
    <location>
        <begin position="24"/>
        <end position="318"/>
    </location>
</feature>
<evidence type="ECO:0000259" key="3">
    <source>
        <dbReference type="Pfam" id="PF24866"/>
    </source>
</evidence>
<feature type="signal peptide" evidence="2">
    <location>
        <begin position="1"/>
        <end position="23"/>
    </location>
</feature>
<dbReference type="PANTHER" id="PTHR42091:SF1">
    <property type="entry name" value="CONSERVED GLYCINE-RICH PROTEIN (AFU_ORTHOLOGUE AFUA_7G02440)"/>
    <property type="match status" value="1"/>
</dbReference>
<name>A0A1L9THY6_9EURO</name>
<evidence type="ECO:0000256" key="2">
    <source>
        <dbReference type="SAM" id="SignalP"/>
    </source>
</evidence>
<keyword evidence="5" id="KW-1185">Reference proteome</keyword>
<dbReference type="OrthoDB" id="5425547at2759"/>
<evidence type="ECO:0000313" key="5">
    <source>
        <dbReference type="Proteomes" id="UP000184356"/>
    </source>
</evidence>
<dbReference type="RefSeq" id="XP_040702844.1">
    <property type="nucleotide sequence ID" value="XM_040849498.1"/>
</dbReference>
<dbReference type="AlphaFoldDB" id="A0A1L9THY6"/>
<keyword evidence="2" id="KW-0732">Signal</keyword>
<sequence>MALRSPLLALLAAAFLCLGLCAARSVPTQRDLHSPVSSPNLDEAIETGGLWKRRAHTSRCASSKSKTIHNSGGYGSYYSYEQGSKKSTVGGTTPDGSGTAPRFDNSTGAFVTLADDAAANNVEDNKQKYLSYLGGAAVPFKSGDTSPNGVKAKKLDNLGFNTVDENNVKDGDCAVPSTAYGYQYESKYKLSTGNVAVYCLCDPYGLCGCDDHHKNSSFVPAMLSDIGMGTEAQNISKACTISLDGATTILVDGGLSNGSTKADPDATPVRTRKNTCGTRAFGTSGSEDGDDTGAAASLSVSSWLVGTVALGMASLIWL</sequence>
<feature type="region of interest" description="Disordered" evidence="1">
    <location>
        <begin position="260"/>
        <end position="291"/>
    </location>
</feature>
<evidence type="ECO:0000256" key="1">
    <source>
        <dbReference type="SAM" id="MobiDB-lite"/>
    </source>
</evidence>
<protein>
    <recommendedName>
        <fullName evidence="3">DUF7732 domain-containing protein</fullName>
    </recommendedName>
</protein>
<gene>
    <name evidence="4" type="ORF">ASPSYDRAFT_58224</name>
</gene>
<dbReference type="Pfam" id="PF24866">
    <property type="entry name" value="DUF7732"/>
    <property type="match status" value="1"/>
</dbReference>
<proteinExistence type="predicted"/>
<dbReference type="STRING" id="1036612.A0A1L9THY6"/>
<dbReference type="VEuPathDB" id="FungiDB:ASPSYDRAFT_58224"/>
<feature type="compositionally biased region" description="Low complexity" evidence="1">
    <location>
        <begin position="282"/>
        <end position="291"/>
    </location>
</feature>
<dbReference type="EMBL" id="KV878586">
    <property type="protein sequence ID" value="OJJ59038.1"/>
    <property type="molecule type" value="Genomic_DNA"/>
</dbReference>
<feature type="domain" description="DUF7732" evidence="3">
    <location>
        <begin position="132"/>
        <end position="258"/>
    </location>
</feature>